<dbReference type="PANTHER" id="PTHR43584:SF8">
    <property type="entry name" value="N-ACETYLMURAMATE ALPHA-1-PHOSPHATE URIDYLYLTRANSFERASE"/>
    <property type="match status" value="1"/>
</dbReference>
<name>A0A432YRJ2_9GAMM</name>
<protein>
    <submittedName>
        <fullName evidence="4">Mannose-1-phosphate guanylyltransferase</fullName>
    </submittedName>
</protein>
<dbReference type="AlphaFoldDB" id="A0A432YRJ2"/>
<evidence type="ECO:0000259" key="3">
    <source>
        <dbReference type="Pfam" id="PF00483"/>
    </source>
</evidence>
<evidence type="ECO:0000313" key="4">
    <source>
        <dbReference type="EMBL" id="RUO64159.1"/>
    </source>
</evidence>
<dbReference type="RefSeq" id="WP_126752349.1">
    <property type="nucleotide sequence ID" value="NZ_JBHUMT010000015.1"/>
</dbReference>
<keyword evidence="1 4" id="KW-0808">Transferase</keyword>
<feature type="domain" description="Nucleotidyl transferase" evidence="3">
    <location>
        <begin position="2"/>
        <end position="222"/>
    </location>
</feature>
<accession>A0A432YRJ2</accession>
<comment type="caution">
    <text evidence="4">The sequence shown here is derived from an EMBL/GenBank/DDBJ whole genome shotgun (WGS) entry which is preliminary data.</text>
</comment>
<dbReference type="NCBIfam" id="NF045761">
    <property type="entry name" value="NAMPUrTaseMurU"/>
    <property type="match status" value="1"/>
</dbReference>
<reference evidence="4 5" key="1">
    <citation type="journal article" date="2011" name="Front. Microbiol.">
        <title>Genomic signatures of strain selection and enhancement in Bacillus atrophaeus var. globigii, a historical biowarfare simulant.</title>
        <authorList>
            <person name="Gibbons H.S."/>
            <person name="Broomall S.M."/>
            <person name="McNew L.A."/>
            <person name="Daligault H."/>
            <person name="Chapman C."/>
            <person name="Bruce D."/>
            <person name="Karavis M."/>
            <person name="Krepps M."/>
            <person name="McGregor P.A."/>
            <person name="Hong C."/>
            <person name="Park K.H."/>
            <person name="Akmal A."/>
            <person name="Feldman A."/>
            <person name="Lin J.S."/>
            <person name="Chang W.E."/>
            <person name="Higgs B.W."/>
            <person name="Demirev P."/>
            <person name="Lindquist J."/>
            <person name="Liem A."/>
            <person name="Fochler E."/>
            <person name="Read T.D."/>
            <person name="Tapia R."/>
            <person name="Johnson S."/>
            <person name="Bishop-Lilly K.A."/>
            <person name="Detter C."/>
            <person name="Han C."/>
            <person name="Sozhamannan S."/>
            <person name="Rosenzweig C.N."/>
            <person name="Skowronski E.W."/>
        </authorList>
    </citation>
    <scope>NUCLEOTIDE SEQUENCE [LARGE SCALE GENOMIC DNA]</scope>
    <source>
        <strain evidence="4 5">TPS4-2</strain>
    </source>
</reference>
<dbReference type="Gene3D" id="3.90.550.10">
    <property type="entry name" value="Spore Coat Polysaccharide Biosynthesis Protein SpsA, Chain A"/>
    <property type="match status" value="1"/>
</dbReference>
<dbReference type="PANTHER" id="PTHR43584">
    <property type="entry name" value="NUCLEOTIDYL TRANSFERASE"/>
    <property type="match status" value="1"/>
</dbReference>
<dbReference type="InterPro" id="IPR054790">
    <property type="entry name" value="MurU"/>
</dbReference>
<dbReference type="InterPro" id="IPR005835">
    <property type="entry name" value="NTP_transferase_dom"/>
</dbReference>
<dbReference type="Pfam" id="PF00483">
    <property type="entry name" value="NTP_transferase"/>
    <property type="match status" value="1"/>
</dbReference>
<sequence length="225" mass="24857">MKAMILAAGSGQRMRPLTDNQPKPLLPVAGKPLLAYHLEKLAKAGVTEVVINHAWKGEQIEHFVGDGSDWQIQVSFSPEPEGGLETAGGIIQALPLLGDDPFWVINGDIWTDWDYSELPKSLPDDKLAHLLMVDNPPHNPDGDFGVVDGCLVEKPLGESKTFAGIGLYRKELLQPYPEGKLPLKPFFEKAISEQNVLASVMKGLWTDVGTPERLEQLNQQVRKYQ</sequence>
<evidence type="ECO:0000256" key="1">
    <source>
        <dbReference type="ARBA" id="ARBA00022679"/>
    </source>
</evidence>
<dbReference type="GO" id="GO:0016779">
    <property type="term" value="F:nucleotidyltransferase activity"/>
    <property type="evidence" value="ECO:0007669"/>
    <property type="project" value="UniProtKB-KW"/>
</dbReference>
<keyword evidence="2 4" id="KW-0548">Nucleotidyltransferase</keyword>
<dbReference type="Proteomes" id="UP000288361">
    <property type="component" value="Unassembled WGS sequence"/>
</dbReference>
<evidence type="ECO:0000256" key="2">
    <source>
        <dbReference type="ARBA" id="ARBA00022695"/>
    </source>
</evidence>
<dbReference type="InterPro" id="IPR050065">
    <property type="entry name" value="GlmU-like"/>
</dbReference>
<dbReference type="InterPro" id="IPR029044">
    <property type="entry name" value="Nucleotide-diphossugar_trans"/>
</dbReference>
<gene>
    <name evidence="4" type="ORF">CWI73_08315</name>
</gene>
<dbReference type="CDD" id="cd06422">
    <property type="entry name" value="NTP_transferase_like_1"/>
    <property type="match status" value="1"/>
</dbReference>
<dbReference type="SUPFAM" id="SSF53448">
    <property type="entry name" value="Nucleotide-diphospho-sugar transferases"/>
    <property type="match status" value="1"/>
</dbReference>
<dbReference type="EMBL" id="PIQA01000006">
    <property type="protein sequence ID" value="RUO64159.1"/>
    <property type="molecule type" value="Genomic_DNA"/>
</dbReference>
<evidence type="ECO:0000313" key="5">
    <source>
        <dbReference type="Proteomes" id="UP000288361"/>
    </source>
</evidence>
<organism evidence="4 5">
    <name type="scientific">Idiomarina piscisalsi</name>
    <dbReference type="NCBI Taxonomy" id="1096243"/>
    <lineage>
        <taxon>Bacteria</taxon>
        <taxon>Pseudomonadati</taxon>
        <taxon>Pseudomonadota</taxon>
        <taxon>Gammaproteobacteria</taxon>
        <taxon>Alteromonadales</taxon>
        <taxon>Idiomarinaceae</taxon>
        <taxon>Idiomarina</taxon>
    </lineage>
</organism>
<proteinExistence type="predicted"/>